<dbReference type="EMBL" id="ACKX01000190">
    <property type="protein sequence ID" value="EEJ50774.1"/>
    <property type="molecule type" value="Genomic_DNA"/>
</dbReference>
<comment type="caution">
    <text evidence="2">The sequence shown here is derived from an EMBL/GenBank/DDBJ whole genome shotgun (WGS) entry which is preliminary data.</text>
</comment>
<keyword evidence="1" id="KW-0472">Membrane</keyword>
<gene>
    <name evidence="2" type="ORF">HMPREF6123_1925</name>
</gene>
<evidence type="ECO:0000313" key="3">
    <source>
        <dbReference type="Proteomes" id="UP000004121"/>
    </source>
</evidence>
<keyword evidence="1" id="KW-0812">Transmembrane</keyword>
<reference evidence="2 3" key="1">
    <citation type="submission" date="2009-04" db="EMBL/GenBank/DDBJ databases">
        <authorList>
            <person name="Qin X."/>
            <person name="Bachman B."/>
            <person name="Battles P."/>
            <person name="Bell A."/>
            <person name="Bess C."/>
            <person name="Bickham C."/>
            <person name="Chaboub L."/>
            <person name="Chen D."/>
            <person name="Coyle M."/>
            <person name="Deiros D.R."/>
            <person name="Dinh H."/>
            <person name="Forbes L."/>
            <person name="Fowler G."/>
            <person name="Francisco L."/>
            <person name="Fu Q."/>
            <person name="Gubbala S."/>
            <person name="Hale W."/>
            <person name="Han Y."/>
            <person name="Hemphill L."/>
            <person name="Highlander S.K."/>
            <person name="Hirani K."/>
            <person name="Hogues M."/>
            <person name="Jackson L."/>
            <person name="Jakkamsetti A."/>
            <person name="Javaid M."/>
            <person name="Jiang H."/>
            <person name="Korchina V."/>
            <person name="Kovar C."/>
            <person name="Lara F."/>
            <person name="Lee S."/>
            <person name="Mata R."/>
            <person name="Mathew T."/>
            <person name="Moen C."/>
            <person name="Morales K."/>
            <person name="Munidasa M."/>
            <person name="Nazareth L."/>
            <person name="Ngo R."/>
            <person name="Nguyen L."/>
            <person name="Okwuonu G."/>
            <person name="Ongeri F."/>
            <person name="Patil S."/>
            <person name="Petrosino J."/>
            <person name="Pham C."/>
            <person name="Pham P."/>
            <person name="Pu L.-L."/>
            <person name="Puazo M."/>
            <person name="Raj R."/>
            <person name="Reid J."/>
            <person name="Rouhana J."/>
            <person name="Saada N."/>
            <person name="Shang Y."/>
            <person name="Simmons D."/>
            <person name="Thornton R."/>
            <person name="Warren J."/>
            <person name="Weissenberger G."/>
            <person name="Zhang J."/>
            <person name="Zhang L."/>
            <person name="Zhou C."/>
            <person name="Zhu D."/>
            <person name="Muzny D."/>
            <person name="Worley K."/>
            <person name="Gibbs R."/>
        </authorList>
    </citation>
    <scope>NUCLEOTIDE SEQUENCE [LARGE SCALE GENOMIC DNA]</scope>
    <source>
        <strain evidence="2 3">F0268</strain>
    </source>
</reference>
<keyword evidence="1" id="KW-1133">Transmembrane helix</keyword>
<dbReference type="AlphaFoldDB" id="C2KZK6"/>
<proteinExistence type="predicted"/>
<feature type="transmembrane region" description="Helical" evidence="1">
    <location>
        <begin position="25"/>
        <end position="44"/>
    </location>
</feature>
<keyword evidence="3" id="KW-1185">Reference proteome</keyword>
<dbReference type="Proteomes" id="UP000004121">
    <property type="component" value="Unassembled WGS sequence"/>
</dbReference>
<evidence type="ECO:0000256" key="1">
    <source>
        <dbReference type="SAM" id="Phobius"/>
    </source>
</evidence>
<name>C2KZK6_9FIRM</name>
<organism evidence="2 3">
    <name type="scientific">Oribacterium sinus F0268</name>
    <dbReference type="NCBI Taxonomy" id="585501"/>
    <lineage>
        <taxon>Bacteria</taxon>
        <taxon>Bacillati</taxon>
        <taxon>Bacillota</taxon>
        <taxon>Clostridia</taxon>
        <taxon>Lachnospirales</taxon>
        <taxon>Lachnospiraceae</taxon>
        <taxon>Oribacterium</taxon>
    </lineage>
</organism>
<sequence>MLTLVLDANTGAAVENTIIPLNANVANLFMFFFIINYPSLCVLYKKCLCRQFFHTLFAFVCFRLFSY</sequence>
<accession>C2KZK6</accession>
<dbReference type="HOGENOM" id="CLU_2808254_0_0_9"/>
<dbReference type="InParanoid" id="C2KZK6"/>
<protein>
    <submittedName>
        <fullName evidence="2">Uncharacterized protein</fullName>
    </submittedName>
</protein>
<dbReference type="STRING" id="585501.HMPREF6123_1925"/>
<evidence type="ECO:0000313" key="2">
    <source>
        <dbReference type="EMBL" id="EEJ50774.1"/>
    </source>
</evidence>